<feature type="non-terminal residue" evidence="1">
    <location>
        <position position="1"/>
    </location>
</feature>
<dbReference type="EMBL" id="MU267466">
    <property type="protein sequence ID" value="KAH7916912.1"/>
    <property type="molecule type" value="Genomic_DNA"/>
</dbReference>
<keyword evidence="2" id="KW-1185">Reference proteome</keyword>
<comment type="caution">
    <text evidence="1">The sequence shown here is derived from an EMBL/GenBank/DDBJ whole genome shotgun (WGS) entry which is preliminary data.</text>
</comment>
<protein>
    <submittedName>
        <fullName evidence="1">Uncharacterized protein</fullName>
    </submittedName>
</protein>
<evidence type="ECO:0000313" key="2">
    <source>
        <dbReference type="Proteomes" id="UP000790709"/>
    </source>
</evidence>
<organism evidence="1 2">
    <name type="scientific">Leucogyrophana mollusca</name>
    <dbReference type="NCBI Taxonomy" id="85980"/>
    <lineage>
        <taxon>Eukaryota</taxon>
        <taxon>Fungi</taxon>
        <taxon>Dikarya</taxon>
        <taxon>Basidiomycota</taxon>
        <taxon>Agaricomycotina</taxon>
        <taxon>Agaricomycetes</taxon>
        <taxon>Agaricomycetidae</taxon>
        <taxon>Boletales</taxon>
        <taxon>Boletales incertae sedis</taxon>
        <taxon>Leucogyrophana</taxon>
    </lineage>
</organism>
<evidence type="ECO:0000313" key="1">
    <source>
        <dbReference type="EMBL" id="KAH7916912.1"/>
    </source>
</evidence>
<proteinExistence type="predicted"/>
<name>A0ACB8AU75_9AGAM</name>
<dbReference type="Proteomes" id="UP000790709">
    <property type="component" value="Unassembled WGS sequence"/>
</dbReference>
<accession>A0ACB8AU75</accession>
<reference evidence="1" key="1">
    <citation type="journal article" date="2021" name="New Phytol.">
        <title>Evolutionary innovations through gain and loss of genes in the ectomycorrhizal Boletales.</title>
        <authorList>
            <person name="Wu G."/>
            <person name="Miyauchi S."/>
            <person name="Morin E."/>
            <person name="Kuo A."/>
            <person name="Drula E."/>
            <person name="Varga T."/>
            <person name="Kohler A."/>
            <person name="Feng B."/>
            <person name="Cao Y."/>
            <person name="Lipzen A."/>
            <person name="Daum C."/>
            <person name="Hundley H."/>
            <person name="Pangilinan J."/>
            <person name="Johnson J."/>
            <person name="Barry K."/>
            <person name="LaButti K."/>
            <person name="Ng V."/>
            <person name="Ahrendt S."/>
            <person name="Min B."/>
            <person name="Choi I.G."/>
            <person name="Park H."/>
            <person name="Plett J.M."/>
            <person name="Magnuson J."/>
            <person name="Spatafora J.W."/>
            <person name="Nagy L.G."/>
            <person name="Henrissat B."/>
            <person name="Grigoriev I.V."/>
            <person name="Yang Z.L."/>
            <person name="Xu J."/>
            <person name="Martin F.M."/>
        </authorList>
    </citation>
    <scope>NUCLEOTIDE SEQUENCE</scope>
    <source>
        <strain evidence="1">KUC20120723A-06</strain>
    </source>
</reference>
<sequence>FRCIYLTYQSQEDFTEGRDILRCSDSFHGEPRYDCVLINTEDGDLSPSRLYSLFRCSLNNGSCDVALVRRFKKSTWRAKTKWSGVRVYQEELAYQFVMVKYFVRGVHMITAFDGKAGCYYLNDLLDADIFLRAGN</sequence>
<gene>
    <name evidence="1" type="ORF">BV22DRAFT_1027237</name>
</gene>